<name>A0A3P6DRL8_BRAOL</name>
<reference evidence="1" key="1">
    <citation type="submission" date="2018-11" db="EMBL/GenBank/DDBJ databases">
        <authorList>
            <consortium name="Genoscope - CEA"/>
            <person name="William W."/>
        </authorList>
    </citation>
    <scope>NUCLEOTIDE SEQUENCE</scope>
</reference>
<dbReference type="AlphaFoldDB" id="A0A3P6DRL8"/>
<protein>
    <submittedName>
        <fullName evidence="1">Uncharacterized protein</fullName>
    </submittedName>
</protein>
<gene>
    <name evidence="1" type="ORF">BOLC9T54419H</name>
</gene>
<evidence type="ECO:0000313" key="1">
    <source>
        <dbReference type="EMBL" id="VDD29096.1"/>
    </source>
</evidence>
<accession>A0A3P6DRL8</accession>
<dbReference type="EMBL" id="LR031875">
    <property type="protein sequence ID" value="VDD29096.1"/>
    <property type="molecule type" value="Genomic_DNA"/>
</dbReference>
<proteinExistence type="predicted"/>
<sequence length="111" mass="12764">MEKTLDTAQRPYYHMIIGSLHLHYFSSGTLRTQAPERLMICNQVITQNSSRVQMHHHLWLIIHGGLTILHPMMLLRGSCTLYLCSLTTLQAVSSYQQQTKPAILSMNWRGI</sequence>
<organism evidence="1">
    <name type="scientific">Brassica oleracea</name>
    <name type="common">Wild cabbage</name>
    <dbReference type="NCBI Taxonomy" id="3712"/>
    <lineage>
        <taxon>Eukaryota</taxon>
        <taxon>Viridiplantae</taxon>
        <taxon>Streptophyta</taxon>
        <taxon>Embryophyta</taxon>
        <taxon>Tracheophyta</taxon>
        <taxon>Spermatophyta</taxon>
        <taxon>Magnoliopsida</taxon>
        <taxon>eudicotyledons</taxon>
        <taxon>Gunneridae</taxon>
        <taxon>Pentapetalae</taxon>
        <taxon>rosids</taxon>
        <taxon>malvids</taxon>
        <taxon>Brassicales</taxon>
        <taxon>Brassicaceae</taxon>
        <taxon>Brassiceae</taxon>
        <taxon>Brassica</taxon>
    </lineage>
</organism>